<sequence length="88" mass="9559">MASKQASPEVVESIQTAALECSQIARTLAGLETQGEVQAAARMFALQEETINLTLQDIKNTKGIFAELNRAFDASLRAPVFDMVGDMR</sequence>
<protein>
    <recommendedName>
        <fullName evidence="3">BLOC-1-related complex subunit 7</fullName>
    </recommendedName>
</protein>
<organism evidence="1 2">
    <name type="scientific">Paratrimastix pyriformis</name>
    <dbReference type="NCBI Taxonomy" id="342808"/>
    <lineage>
        <taxon>Eukaryota</taxon>
        <taxon>Metamonada</taxon>
        <taxon>Preaxostyla</taxon>
        <taxon>Paratrimastigidae</taxon>
        <taxon>Paratrimastix</taxon>
    </lineage>
</organism>
<dbReference type="Proteomes" id="UP001141327">
    <property type="component" value="Unassembled WGS sequence"/>
</dbReference>
<evidence type="ECO:0008006" key="3">
    <source>
        <dbReference type="Google" id="ProtNLM"/>
    </source>
</evidence>
<evidence type="ECO:0000313" key="1">
    <source>
        <dbReference type="EMBL" id="KAJ4454982.1"/>
    </source>
</evidence>
<name>A0ABQ8UBH4_9EUKA</name>
<accession>A0ABQ8UBH4</accession>
<gene>
    <name evidence="1" type="ORF">PAPYR_10157</name>
</gene>
<evidence type="ECO:0000313" key="2">
    <source>
        <dbReference type="Proteomes" id="UP001141327"/>
    </source>
</evidence>
<proteinExistence type="predicted"/>
<comment type="caution">
    <text evidence="1">The sequence shown here is derived from an EMBL/GenBank/DDBJ whole genome shotgun (WGS) entry which is preliminary data.</text>
</comment>
<dbReference type="EMBL" id="JAPMOS010000125">
    <property type="protein sequence ID" value="KAJ4454982.1"/>
    <property type="molecule type" value="Genomic_DNA"/>
</dbReference>
<keyword evidence="2" id="KW-1185">Reference proteome</keyword>
<reference evidence="1" key="1">
    <citation type="journal article" date="2022" name="bioRxiv">
        <title>Genomics of Preaxostyla Flagellates Illuminates Evolutionary Transitions and the Path Towards Mitochondrial Loss.</title>
        <authorList>
            <person name="Novak L.V.F."/>
            <person name="Treitli S.C."/>
            <person name="Pyrih J."/>
            <person name="Halakuc P."/>
            <person name="Pipaliya S.V."/>
            <person name="Vacek V."/>
            <person name="Brzon O."/>
            <person name="Soukal P."/>
            <person name="Eme L."/>
            <person name="Dacks J.B."/>
            <person name="Karnkowska A."/>
            <person name="Elias M."/>
            <person name="Hampl V."/>
        </authorList>
    </citation>
    <scope>NUCLEOTIDE SEQUENCE</scope>
    <source>
        <strain evidence="1">RCP-MX</strain>
    </source>
</reference>